<dbReference type="EMBL" id="AMYB01000002">
    <property type="protein sequence ID" value="OAD05733.1"/>
    <property type="molecule type" value="Genomic_DNA"/>
</dbReference>
<evidence type="ECO:0000313" key="5">
    <source>
        <dbReference type="EMBL" id="OAD05733.1"/>
    </source>
</evidence>
<evidence type="ECO:0000256" key="1">
    <source>
        <dbReference type="ARBA" id="ARBA00006484"/>
    </source>
</evidence>
<keyword evidence="4" id="KW-0472">Membrane</keyword>
<dbReference type="InterPro" id="IPR002347">
    <property type="entry name" value="SDR_fam"/>
</dbReference>
<keyword evidence="3" id="KW-0560">Oxidoreductase</keyword>
<keyword evidence="4" id="KW-0812">Transmembrane</keyword>
<dbReference type="InterPro" id="IPR020904">
    <property type="entry name" value="Sc_DH/Rdtase_CS"/>
</dbReference>
<dbReference type="GO" id="GO:0005829">
    <property type="term" value="C:cytosol"/>
    <property type="evidence" value="ECO:0007669"/>
    <property type="project" value="TreeGrafter"/>
</dbReference>
<comment type="similarity">
    <text evidence="1">Belongs to the short-chain dehydrogenases/reductases (SDR) family.</text>
</comment>
<dbReference type="SUPFAM" id="SSF51735">
    <property type="entry name" value="NAD(P)-binding Rossmann-fold domains"/>
    <property type="match status" value="1"/>
</dbReference>
<reference evidence="5 6" key="1">
    <citation type="submission" date="2015-06" db="EMBL/GenBank/DDBJ databases">
        <title>Expansion of signal transduction pathways in fungi by whole-genome duplication.</title>
        <authorList>
            <consortium name="DOE Joint Genome Institute"/>
            <person name="Corrochano L.M."/>
            <person name="Kuo A."/>
            <person name="Marcet-Houben M."/>
            <person name="Polaino S."/>
            <person name="Salamov A."/>
            <person name="Villalobos J.M."/>
            <person name="Alvarez M.I."/>
            <person name="Avalos J."/>
            <person name="Benito E.P."/>
            <person name="Benoit I."/>
            <person name="Burger G."/>
            <person name="Camino L.P."/>
            <person name="Canovas D."/>
            <person name="Cerda-Olmedo E."/>
            <person name="Cheng J.-F."/>
            <person name="Dominguez A."/>
            <person name="Elias M."/>
            <person name="Eslava A.P."/>
            <person name="Glaser F."/>
            <person name="Grimwood J."/>
            <person name="Gutierrez G."/>
            <person name="Heitman J."/>
            <person name="Henrissat B."/>
            <person name="Iturriaga E.A."/>
            <person name="Lang B.F."/>
            <person name="Lavin J.L."/>
            <person name="Lee S."/>
            <person name="Li W."/>
            <person name="Lindquist E."/>
            <person name="Lopez-Garcia S."/>
            <person name="Luque E.M."/>
            <person name="Marcos A.T."/>
            <person name="Martin J."/>
            <person name="Mccluskey K."/>
            <person name="Medina H.R."/>
            <person name="Miralles-Duran A."/>
            <person name="Miyazaki A."/>
            <person name="Munoz-Torres E."/>
            <person name="Oguiza J.A."/>
            <person name="Ohm R."/>
            <person name="Olmedo M."/>
            <person name="Orejas M."/>
            <person name="Ortiz-Castellanos L."/>
            <person name="Pisabarro A.G."/>
            <person name="Rodriguez-Romero J."/>
            <person name="Ruiz-Herrera J."/>
            <person name="Ruiz-Vazquez R."/>
            <person name="Sanz C."/>
            <person name="Schackwitz W."/>
            <person name="Schmutz J."/>
            <person name="Shahriari M."/>
            <person name="Shelest E."/>
            <person name="Silva-Franco F."/>
            <person name="Soanes D."/>
            <person name="Syed K."/>
            <person name="Tagua V.G."/>
            <person name="Talbot N.J."/>
            <person name="Thon M."/>
            <person name="De Vries R.P."/>
            <person name="Wiebenga A."/>
            <person name="Yadav J.S."/>
            <person name="Braun E.L."/>
            <person name="Baker S."/>
            <person name="Garre V."/>
            <person name="Horwitz B."/>
            <person name="Torres-Martinez S."/>
            <person name="Idnurm A."/>
            <person name="Herrera-Estrella A."/>
            <person name="Gabaldon T."/>
            <person name="Grigoriev I.V."/>
        </authorList>
    </citation>
    <scope>NUCLEOTIDE SEQUENCE [LARGE SCALE GENOMIC DNA]</scope>
    <source>
        <strain evidence="5 6">CBS 277.49</strain>
    </source>
</reference>
<evidence type="ECO:0000313" key="6">
    <source>
        <dbReference type="Proteomes" id="UP000077051"/>
    </source>
</evidence>
<dbReference type="PROSITE" id="PS00061">
    <property type="entry name" value="ADH_SHORT"/>
    <property type="match status" value="1"/>
</dbReference>
<evidence type="ECO:0000256" key="4">
    <source>
        <dbReference type="SAM" id="Phobius"/>
    </source>
</evidence>
<dbReference type="Proteomes" id="UP000077051">
    <property type="component" value="Unassembled WGS sequence"/>
</dbReference>
<proteinExistence type="inferred from homology"/>
<dbReference type="OrthoDB" id="2102561at2759"/>
<dbReference type="AlphaFoldDB" id="A0A168N3K6"/>
<protein>
    <submittedName>
        <fullName evidence="5">Uncharacterized protein</fullName>
    </submittedName>
</protein>
<dbReference type="PANTHER" id="PTHR43391:SF14">
    <property type="entry name" value="DEHYDROGENASE_REDUCTASE SDR FAMILY PROTEIN 7-LIKE"/>
    <property type="match status" value="1"/>
</dbReference>
<accession>A0A168N3K6</accession>
<evidence type="ECO:0000256" key="3">
    <source>
        <dbReference type="ARBA" id="ARBA00023002"/>
    </source>
</evidence>
<dbReference type="GO" id="GO:0016491">
    <property type="term" value="F:oxidoreductase activity"/>
    <property type="evidence" value="ECO:0007669"/>
    <property type="project" value="UniProtKB-KW"/>
</dbReference>
<feature type="transmembrane region" description="Helical" evidence="4">
    <location>
        <begin position="12"/>
        <end position="33"/>
    </location>
</feature>
<gene>
    <name evidence="5" type="ORF">MUCCIDRAFT_155137</name>
</gene>
<keyword evidence="6" id="KW-1185">Reference proteome</keyword>
<dbReference type="PRINTS" id="PR00081">
    <property type="entry name" value="GDHRDH"/>
</dbReference>
<comment type="caution">
    <text evidence="5">The sequence shown here is derived from an EMBL/GenBank/DDBJ whole genome shotgun (WGS) entry which is preliminary data.</text>
</comment>
<keyword evidence="4" id="KW-1133">Transmembrane helix</keyword>
<name>A0A168N3K6_MUCCL</name>
<sequence length="319" mass="34845">MTTLCAALRDLIINTLAIVVNSIYLPFAFWNVVKASLAGFTFCGNKKKFSPNVVAITGANSGIGEGIAYAYAKDRVSLVLLARNMERLEKVAEACREMGSPDVKVVQMDVADTKSVTDFFDEKTIEYGIDLFIANAGIASVPKTPLLDQAEKILQINVMGAIAGINSVYKAMQKRGRGGQIAVVSSVCGFFNPPVLLSYGTSKTAVMSYCRDLRALGKDDNIIVNTIAPGYIATNMTTSFSRKDKRFFLTPEYFGEQVKKGLENDVPLISLPLHQFFAFAIMSALPPSAKQCVSDFLHKHVDPILSKKKVEKVLPEKSH</sequence>
<organism evidence="5 6">
    <name type="scientific">Mucor lusitanicus CBS 277.49</name>
    <dbReference type="NCBI Taxonomy" id="747725"/>
    <lineage>
        <taxon>Eukaryota</taxon>
        <taxon>Fungi</taxon>
        <taxon>Fungi incertae sedis</taxon>
        <taxon>Mucoromycota</taxon>
        <taxon>Mucoromycotina</taxon>
        <taxon>Mucoromycetes</taxon>
        <taxon>Mucorales</taxon>
        <taxon>Mucorineae</taxon>
        <taxon>Mucoraceae</taxon>
        <taxon>Mucor</taxon>
    </lineage>
</organism>
<dbReference type="Pfam" id="PF00106">
    <property type="entry name" value="adh_short"/>
    <property type="match status" value="1"/>
</dbReference>
<dbReference type="STRING" id="747725.A0A168N3K6"/>
<dbReference type="InterPro" id="IPR036291">
    <property type="entry name" value="NAD(P)-bd_dom_sf"/>
</dbReference>
<evidence type="ECO:0000256" key="2">
    <source>
        <dbReference type="ARBA" id="ARBA00022857"/>
    </source>
</evidence>
<dbReference type="VEuPathDB" id="FungiDB:MUCCIDRAFT_155137"/>
<dbReference type="Gene3D" id="3.40.50.720">
    <property type="entry name" value="NAD(P)-binding Rossmann-like Domain"/>
    <property type="match status" value="1"/>
</dbReference>
<dbReference type="PANTHER" id="PTHR43391">
    <property type="entry name" value="RETINOL DEHYDROGENASE-RELATED"/>
    <property type="match status" value="1"/>
</dbReference>
<keyword evidence="2" id="KW-0521">NADP</keyword>